<organism evidence="9 10">
    <name type="scientific">Nesterenkonia flava</name>
    <dbReference type="NCBI Taxonomy" id="469799"/>
    <lineage>
        <taxon>Bacteria</taxon>
        <taxon>Bacillati</taxon>
        <taxon>Actinomycetota</taxon>
        <taxon>Actinomycetes</taxon>
        <taxon>Micrococcales</taxon>
        <taxon>Micrococcaceae</taxon>
        <taxon>Nesterenkonia</taxon>
    </lineage>
</organism>
<protein>
    <submittedName>
        <fullName evidence="9">Thiamine pyrophosphate-binding protein</fullName>
    </submittedName>
</protein>
<dbReference type="Gene3D" id="3.40.50.1220">
    <property type="entry name" value="TPP-binding domain"/>
    <property type="match status" value="1"/>
</dbReference>
<dbReference type="InterPro" id="IPR045229">
    <property type="entry name" value="TPP_enz"/>
</dbReference>
<dbReference type="PANTHER" id="PTHR18968:SF166">
    <property type="entry name" value="2-HYDROXYACYL-COA LYASE 2"/>
    <property type="match status" value="1"/>
</dbReference>
<keyword evidence="3 4" id="KW-0786">Thiamine pyrophosphate</keyword>
<evidence type="ECO:0000256" key="2">
    <source>
        <dbReference type="ARBA" id="ARBA00007812"/>
    </source>
</evidence>
<evidence type="ECO:0000256" key="5">
    <source>
        <dbReference type="SAM" id="MobiDB-lite"/>
    </source>
</evidence>
<dbReference type="PANTHER" id="PTHR18968">
    <property type="entry name" value="THIAMINE PYROPHOSPHATE ENZYMES"/>
    <property type="match status" value="1"/>
</dbReference>
<dbReference type="RefSeq" id="WP_310536322.1">
    <property type="nucleotide sequence ID" value="NZ_BAAAOC010000093.1"/>
</dbReference>
<evidence type="ECO:0000256" key="3">
    <source>
        <dbReference type="ARBA" id="ARBA00023052"/>
    </source>
</evidence>
<dbReference type="EMBL" id="JAVKGT010000004">
    <property type="protein sequence ID" value="MDR5710934.1"/>
    <property type="molecule type" value="Genomic_DNA"/>
</dbReference>
<evidence type="ECO:0000313" key="9">
    <source>
        <dbReference type="EMBL" id="MDR5710934.1"/>
    </source>
</evidence>
<proteinExistence type="inferred from homology"/>
<feature type="region of interest" description="Disordered" evidence="5">
    <location>
        <begin position="341"/>
        <end position="360"/>
    </location>
</feature>
<dbReference type="Proteomes" id="UP001260872">
    <property type="component" value="Unassembled WGS sequence"/>
</dbReference>
<evidence type="ECO:0000259" key="8">
    <source>
        <dbReference type="Pfam" id="PF02776"/>
    </source>
</evidence>
<dbReference type="SUPFAM" id="SSF52467">
    <property type="entry name" value="DHS-like NAD/FAD-binding domain"/>
    <property type="match status" value="1"/>
</dbReference>
<gene>
    <name evidence="9" type="ORF">RH857_02095</name>
</gene>
<dbReference type="Gene3D" id="3.40.50.970">
    <property type="match status" value="2"/>
</dbReference>
<evidence type="ECO:0000259" key="7">
    <source>
        <dbReference type="Pfam" id="PF02775"/>
    </source>
</evidence>
<name>A0ABU1FQL6_9MICC</name>
<dbReference type="InterPro" id="IPR011766">
    <property type="entry name" value="TPP_enzyme_TPP-bd"/>
</dbReference>
<dbReference type="InterPro" id="IPR029035">
    <property type="entry name" value="DHS-like_NAD/FAD-binding_dom"/>
</dbReference>
<feature type="region of interest" description="Disordered" evidence="5">
    <location>
        <begin position="1"/>
        <end position="20"/>
    </location>
</feature>
<dbReference type="CDD" id="cd00568">
    <property type="entry name" value="TPP_enzymes"/>
    <property type="match status" value="1"/>
</dbReference>
<comment type="similarity">
    <text evidence="2 4">Belongs to the TPP enzyme family.</text>
</comment>
<comment type="cofactor">
    <cofactor evidence="1">
        <name>thiamine diphosphate</name>
        <dbReference type="ChEBI" id="CHEBI:58937"/>
    </cofactor>
</comment>
<dbReference type="InterPro" id="IPR012000">
    <property type="entry name" value="Thiamin_PyroP_enz_cen_dom"/>
</dbReference>
<feature type="domain" description="Thiamine pyrophosphate enzyme TPP-binding" evidence="7">
    <location>
        <begin position="407"/>
        <end position="552"/>
    </location>
</feature>
<dbReference type="CDD" id="cd07035">
    <property type="entry name" value="TPP_PYR_POX_like"/>
    <property type="match status" value="1"/>
</dbReference>
<accession>A0ABU1FQL6</accession>
<dbReference type="SUPFAM" id="SSF52518">
    <property type="entry name" value="Thiamin diphosphate-binding fold (THDP-binding)"/>
    <property type="match status" value="2"/>
</dbReference>
<sequence>MTPAAASRHPSPSTHDDVGSSALTVSEAVGSTLVRLGVRAVFGVVGSGNFTMVNALRAHGATFTAARHEGGAATMADAYGRLSGTVPVVSTHQGCGLTNAVTGIAEAAKSRTPMIVLTADTGAAAVLSNFRIDQDALASSIGAVAERIHSPATAVADTARAFRTAVLERRTVVLSVPIDLLAQPAGAAPVPAAPQPQRVRPTAHAVEAVVQALQAAERPVIIAGRGARHAGEELLALAQESGALTATSAAAHGLFGQDPFHLGISGGFSSDFTAATIAEADLILAFGCALNMWTMRHGSLISDGATVIQVDVEQTALGAHRPVTLGVLGDAAETAQVVRQQLSRQASPPPEGGFKQRTPRMREAVAAGARKSTEAYEDLTGDGVVDPRTLSIALDRALPAERVVTIDSGNFMGYPAAYLQVPDERGFCMTQAFQSIGLGLYTAIGAAKAVPERLTVLGTGDGGFLMSIAELETAVREELPMVVIVYNDAAYGAEVHHFEATAQEMEIVRFPETDIAAIARGFGAEGMTVRGTEDLDAVVERLHRGVDSVLVIDAKIASDGGSWWLAEAFKGH</sequence>
<comment type="caution">
    <text evidence="9">The sequence shown here is derived from an EMBL/GenBank/DDBJ whole genome shotgun (WGS) entry which is preliminary data.</text>
</comment>
<evidence type="ECO:0000256" key="1">
    <source>
        <dbReference type="ARBA" id="ARBA00001964"/>
    </source>
</evidence>
<dbReference type="Pfam" id="PF00205">
    <property type="entry name" value="TPP_enzyme_M"/>
    <property type="match status" value="1"/>
</dbReference>
<evidence type="ECO:0000313" key="10">
    <source>
        <dbReference type="Proteomes" id="UP001260872"/>
    </source>
</evidence>
<dbReference type="Pfam" id="PF02776">
    <property type="entry name" value="TPP_enzyme_N"/>
    <property type="match status" value="1"/>
</dbReference>
<keyword evidence="10" id="KW-1185">Reference proteome</keyword>
<dbReference type="InterPro" id="IPR029061">
    <property type="entry name" value="THDP-binding"/>
</dbReference>
<evidence type="ECO:0000256" key="4">
    <source>
        <dbReference type="RuleBase" id="RU362132"/>
    </source>
</evidence>
<evidence type="ECO:0000259" key="6">
    <source>
        <dbReference type="Pfam" id="PF00205"/>
    </source>
</evidence>
<feature type="domain" description="Thiamine pyrophosphate enzyme central" evidence="6">
    <location>
        <begin position="206"/>
        <end position="336"/>
    </location>
</feature>
<reference evidence="10" key="1">
    <citation type="submission" date="2023-07" db="EMBL/GenBank/DDBJ databases">
        <title>Description of three actinobacteria isolated from air of manufacturing shop in a pharmaceutical factory.</title>
        <authorList>
            <person name="Zhang D.-F."/>
        </authorList>
    </citation>
    <scope>NUCLEOTIDE SEQUENCE [LARGE SCALE GENOMIC DNA]</scope>
    <source>
        <strain evidence="10">CCTCC AB 207010</strain>
    </source>
</reference>
<feature type="domain" description="Thiamine pyrophosphate enzyme N-terminal TPP-binding" evidence="8">
    <location>
        <begin position="24"/>
        <end position="126"/>
    </location>
</feature>
<dbReference type="InterPro" id="IPR012001">
    <property type="entry name" value="Thiamin_PyroP_enz_TPP-bd_dom"/>
</dbReference>
<dbReference type="Pfam" id="PF02775">
    <property type="entry name" value="TPP_enzyme_C"/>
    <property type="match status" value="1"/>
</dbReference>